<dbReference type="AlphaFoldDB" id="A0A5B7G6A4"/>
<dbReference type="Proteomes" id="UP000324222">
    <property type="component" value="Unassembled WGS sequence"/>
</dbReference>
<evidence type="ECO:0000313" key="3">
    <source>
        <dbReference type="Proteomes" id="UP000324222"/>
    </source>
</evidence>
<sequence length="88" mass="9715">MGLGLSGTVCISRVSRDIYNKYDKTRNDAVWRQEEVGEKGCSGAFNTSWRRRRAVATTTISTTITTTPSSPSSPSSHEFIFPASDMNH</sequence>
<reference evidence="2 3" key="1">
    <citation type="submission" date="2019-05" db="EMBL/GenBank/DDBJ databases">
        <title>Another draft genome of Portunus trituberculatus and its Hox gene families provides insights of decapod evolution.</title>
        <authorList>
            <person name="Jeong J.-H."/>
            <person name="Song I."/>
            <person name="Kim S."/>
            <person name="Choi T."/>
            <person name="Kim D."/>
            <person name="Ryu S."/>
            <person name="Kim W."/>
        </authorList>
    </citation>
    <scope>NUCLEOTIDE SEQUENCE [LARGE SCALE GENOMIC DNA]</scope>
    <source>
        <tissue evidence="2">Muscle</tissue>
    </source>
</reference>
<gene>
    <name evidence="2" type="ORF">E2C01_046651</name>
</gene>
<evidence type="ECO:0000256" key="1">
    <source>
        <dbReference type="SAM" id="MobiDB-lite"/>
    </source>
</evidence>
<feature type="region of interest" description="Disordered" evidence="1">
    <location>
        <begin position="63"/>
        <end position="88"/>
    </location>
</feature>
<organism evidence="2 3">
    <name type="scientific">Portunus trituberculatus</name>
    <name type="common">Swimming crab</name>
    <name type="synonym">Neptunus trituberculatus</name>
    <dbReference type="NCBI Taxonomy" id="210409"/>
    <lineage>
        <taxon>Eukaryota</taxon>
        <taxon>Metazoa</taxon>
        <taxon>Ecdysozoa</taxon>
        <taxon>Arthropoda</taxon>
        <taxon>Crustacea</taxon>
        <taxon>Multicrustacea</taxon>
        <taxon>Malacostraca</taxon>
        <taxon>Eumalacostraca</taxon>
        <taxon>Eucarida</taxon>
        <taxon>Decapoda</taxon>
        <taxon>Pleocyemata</taxon>
        <taxon>Brachyura</taxon>
        <taxon>Eubrachyura</taxon>
        <taxon>Portunoidea</taxon>
        <taxon>Portunidae</taxon>
        <taxon>Portuninae</taxon>
        <taxon>Portunus</taxon>
    </lineage>
</organism>
<dbReference type="EMBL" id="VSRR010011137">
    <property type="protein sequence ID" value="MPC52773.1"/>
    <property type="molecule type" value="Genomic_DNA"/>
</dbReference>
<proteinExistence type="predicted"/>
<name>A0A5B7G6A4_PORTR</name>
<accession>A0A5B7G6A4</accession>
<feature type="compositionally biased region" description="Low complexity" evidence="1">
    <location>
        <begin position="63"/>
        <end position="76"/>
    </location>
</feature>
<evidence type="ECO:0000313" key="2">
    <source>
        <dbReference type="EMBL" id="MPC52773.1"/>
    </source>
</evidence>
<keyword evidence="3" id="KW-1185">Reference proteome</keyword>
<protein>
    <submittedName>
        <fullName evidence="2">Uncharacterized protein</fullName>
    </submittedName>
</protein>
<comment type="caution">
    <text evidence="2">The sequence shown here is derived from an EMBL/GenBank/DDBJ whole genome shotgun (WGS) entry which is preliminary data.</text>
</comment>